<proteinExistence type="predicted"/>
<comment type="caution">
    <text evidence="1">The sequence shown here is derived from an EMBL/GenBank/DDBJ whole genome shotgun (WGS) entry which is preliminary data.</text>
</comment>
<dbReference type="Proteomes" id="UP000636010">
    <property type="component" value="Unassembled WGS sequence"/>
</dbReference>
<accession>A0ABQ1M2U2</accession>
<keyword evidence="2" id="KW-1185">Reference proteome</keyword>
<evidence type="ECO:0000313" key="2">
    <source>
        <dbReference type="Proteomes" id="UP000636010"/>
    </source>
</evidence>
<name>A0ABQ1M2U2_9BACT</name>
<dbReference type="RefSeq" id="WP_188462728.1">
    <property type="nucleotide sequence ID" value="NZ_BAABHU010000005.1"/>
</dbReference>
<protein>
    <recommendedName>
        <fullName evidence="3">GTPase</fullName>
    </recommendedName>
</protein>
<gene>
    <name evidence="1" type="ORF">GCM10011506_19080</name>
</gene>
<organism evidence="1 2">
    <name type="scientific">Marivirga lumbricoides</name>
    <dbReference type="NCBI Taxonomy" id="1046115"/>
    <lineage>
        <taxon>Bacteria</taxon>
        <taxon>Pseudomonadati</taxon>
        <taxon>Bacteroidota</taxon>
        <taxon>Cytophagia</taxon>
        <taxon>Cytophagales</taxon>
        <taxon>Marivirgaceae</taxon>
        <taxon>Marivirga</taxon>
    </lineage>
</organism>
<sequence length="124" mass="14410">MIKDKKLIFVYNANSGAWAGYMDIMHKLLSPQTYECNLCAITHDTFSINKDWAEFKETIPVEMSFLHKDEWEEQYKREDELPAIFMEEEGNISVWIDVETMNSLDLKSLKELISQKLDLAAGAQ</sequence>
<evidence type="ECO:0008006" key="3">
    <source>
        <dbReference type="Google" id="ProtNLM"/>
    </source>
</evidence>
<dbReference type="EMBL" id="BMEC01000005">
    <property type="protein sequence ID" value="GGC33806.1"/>
    <property type="molecule type" value="Genomic_DNA"/>
</dbReference>
<reference evidence="2" key="1">
    <citation type="journal article" date="2019" name="Int. J. Syst. Evol. Microbiol.">
        <title>The Global Catalogue of Microorganisms (GCM) 10K type strain sequencing project: providing services to taxonomists for standard genome sequencing and annotation.</title>
        <authorList>
            <consortium name="The Broad Institute Genomics Platform"/>
            <consortium name="The Broad Institute Genome Sequencing Center for Infectious Disease"/>
            <person name="Wu L."/>
            <person name="Ma J."/>
        </authorList>
    </citation>
    <scope>NUCLEOTIDE SEQUENCE [LARGE SCALE GENOMIC DNA]</scope>
    <source>
        <strain evidence="2">CGMCC 1.10832</strain>
    </source>
</reference>
<evidence type="ECO:0000313" key="1">
    <source>
        <dbReference type="EMBL" id="GGC33806.1"/>
    </source>
</evidence>